<feature type="domain" description="Glycosyl hydrolases family 2 sugar binding" evidence="6">
    <location>
        <begin position="67"/>
        <end position="156"/>
    </location>
</feature>
<dbReference type="InterPro" id="IPR006102">
    <property type="entry name" value="Ig-like_GH2"/>
</dbReference>
<comment type="similarity">
    <text evidence="1">Belongs to the glycosyl hydrolase 2 family.</text>
</comment>
<dbReference type="EMBL" id="MCGI01000001">
    <property type="protein sequence ID" value="ODM12995.1"/>
    <property type="molecule type" value="Genomic_DNA"/>
</dbReference>
<dbReference type="PATRIC" id="fig|1432052.3.peg.784"/>
<dbReference type="InterPro" id="IPR023232">
    <property type="entry name" value="Glyco_hydro_2_AS"/>
</dbReference>
<dbReference type="PROSITE" id="PS00608">
    <property type="entry name" value="GLYCOSYL_HYDROL_F2_2"/>
    <property type="match status" value="1"/>
</dbReference>
<dbReference type="InterPro" id="IPR006101">
    <property type="entry name" value="Glyco_hydro_2"/>
</dbReference>
<evidence type="ECO:0000313" key="9">
    <source>
        <dbReference type="EMBL" id="ODM12995.1"/>
    </source>
</evidence>
<dbReference type="AlphaFoldDB" id="A0A1E3AWC3"/>
<evidence type="ECO:0000259" key="4">
    <source>
        <dbReference type="Pfam" id="PF00703"/>
    </source>
</evidence>
<protein>
    <submittedName>
        <fullName evidence="9">Beta-galactosidase</fullName>
        <ecNumber evidence="9">3.2.1.23</ecNumber>
    </submittedName>
</protein>
<dbReference type="Pfam" id="PF00703">
    <property type="entry name" value="Glyco_hydro_2"/>
    <property type="match status" value="1"/>
</dbReference>
<organism evidence="9 10">
    <name type="scientific">Eisenbergiella tayi</name>
    <dbReference type="NCBI Taxonomy" id="1432052"/>
    <lineage>
        <taxon>Bacteria</taxon>
        <taxon>Bacillati</taxon>
        <taxon>Bacillota</taxon>
        <taxon>Clostridia</taxon>
        <taxon>Lachnospirales</taxon>
        <taxon>Lachnospiraceae</taxon>
        <taxon>Eisenbergiella</taxon>
    </lineage>
</organism>
<dbReference type="Pfam" id="PF18565">
    <property type="entry name" value="Glyco_hydro2_C5"/>
    <property type="match status" value="1"/>
</dbReference>
<dbReference type="InterPro" id="IPR036156">
    <property type="entry name" value="Beta-gal/glucu_dom_sf"/>
</dbReference>
<dbReference type="PANTHER" id="PTHR42732">
    <property type="entry name" value="BETA-GALACTOSIDASE"/>
    <property type="match status" value="1"/>
</dbReference>
<dbReference type="Gene3D" id="3.20.20.80">
    <property type="entry name" value="Glycosidases"/>
    <property type="match status" value="1"/>
</dbReference>
<dbReference type="InterPro" id="IPR051913">
    <property type="entry name" value="GH2_Domain-Containing"/>
</dbReference>
<evidence type="ECO:0000259" key="5">
    <source>
        <dbReference type="Pfam" id="PF02836"/>
    </source>
</evidence>
<dbReference type="InterPro" id="IPR017853">
    <property type="entry name" value="GH"/>
</dbReference>
<dbReference type="GO" id="GO:0004565">
    <property type="term" value="F:beta-galactosidase activity"/>
    <property type="evidence" value="ECO:0007669"/>
    <property type="project" value="UniProtKB-EC"/>
</dbReference>
<dbReference type="GO" id="GO:0005975">
    <property type="term" value="P:carbohydrate metabolic process"/>
    <property type="evidence" value="ECO:0007669"/>
    <property type="project" value="InterPro"/>
</dbReference>
<dbReference type="InterPro" id="IPR040605">
    <property type="entry name" value="Glyco_hydro2_dom5"/>
</dbReference>
<dbReference type="Pfam" id="PF02836">
    <property type="entry name" value="Glyco_hydro_2_C"/>
    <property type="match status" value="1"/>
</dbReference>
<evidence type="ECO:0000259" key="6">
    <source>
        <dbReference type="Pfam" id="PF02837"/>
    </source>
</evidence>
<dbReference type="Gene3D" id="2.60.120.260">
    <property type="entry name" value="Galactose-binding domain-like"/>
    <property type="match status" value="1"/>
</dbReference>
<evidence type="ECO:0000256" key="1">
    <source>
        <dbReference type="ARBA" id="ARBA00007401"/>
    </source>
</evidence>
<dbReference type="InterPro" id="IPR006104">
    <property type="entry name" value="Glyco_hydro_2_N"/>
</dbReference>
<evidence type="ECO:0000259" key="7">
    <source>
        <dbReference type="Pfam" id="PF16355"/>
    </source>
</evidence>
<evidence type="ECO:0000256" key="3">
    <source>
        <dbReference type="ARBA" id="ARBA00023295"/>
    </source>
</evidence>
<dbReference type="SUPFAM" id="SSF49303">
    <property type="entry name" value="beta-Galactosidase/glucuronidase domain"/>
    <property type="match status" value="1"/>
</dbReference>
<dbReference type="Pfam" id="PF02837">
    <property type="entry name" value="Glyco_hydro_2_N"/>
    <property type="match status" value="1"/>
</dbReference>
<dbReference type="GeneID" id="93299225"/>
<dbReference type="Pfam" id="PF16355">
    <property type="entry name" value="DUF4982"/>
    <property type="match status" value="1"/>
</dbReference>
<accession>A0A1E3AWC3</accession>
<dbReference type="SUPFAM" id="SSF49785">
    <property type="entry name" value="Galactose-binding domain-like"/>
    <property type="match status" value="1"/>
</dbReference>
<dbReference type="PRINTS" id="PR00132">
    <property type="entry name" value="GLHYDRLASE2"/>
</dbReference>
<dbReference type="InterPro" id="IPR006103">
    <property type="entry name" value="Glyco_hydro_2_cat"/>
</dbReference>
<reference evidence="9 10" key="1">
    <citation type="submission" date="2016-07" db="EMBL/GenBank/DDBJ databases">
        <title>Characterization of isolates of Eisenbergiella tayi derived from blood cultures, using whole genome sequencing.</title>
        <authorList>
            <person name="Burdz T."/>
            <person name="Wiebe D."/>
            <person name="Huynh C."/>
            <person name="Bernard K."/>
        </authorList>
    </citation>
    <scope>NUCLEOTIDE SEQUENCE [LARGE SCALE GENOMIC DNA]</scope>
    <source>
        <strain evidence="9 10">NML 120489</strain>
    </source>
</reference>
<keyword evidence="2 9" id="KW-0378">Hydrolase</keyword>
<dbReference type="RefSeq" id="WP_069155759.1">
    <property type="nucleotide sequence ID" value="NZ_DBFYTC010000137.1"/>
</dbReference>
<name>A0A1E3AWC3_9FIRM</name>
<proteinExistence type="inferred from homology"/>
<dbReference type="Proteomes" id="UP000095003">
    <property type="component" value="Unassembled WGS sequence"/>
</dbReference>
<evidence type="ECO:0000259" key="8">
    <source>
        <dbReference type="Pfam" id="PF18565"/>
    </source>
</evidence>
<feature type="domain" description="DUF4982" evidence="7">
    <location>
        <begin position="625"/>
        <end position="702"/>
    </location>
</feature>
<dbReference type="SUPFAM" id="SSF51445">
    <property type="entry name" value="(Trans)glycosidases"/>
    <property type="match status" value="1"/>
</dbReference>
<dbReference type="EC" id="3.2.1.23" evidence="9"/>
<feature type="domain" description="Glycoside hydrolase family 2 catalytic" evidence="5">
    <location>
        <begin position="302"/>
        <end position="536"/>
    </location>
</feature>
<dbReference type="InterPro" id="IPR013783">
    <property type="entry name" value="Ig-like_fold"/>
</dbReference>
<comment type="caution">
    <text evidence="9">The sequence shown here is derived from an EMBL/GenBank/DDBJ whole genome shotgun (WGS) entry which is preliminary data.</text>
</comment>
<gene>
    <name evidence="9" type="primary">lacZ_3</name>
    <name evidence="9" type="ORF">BEH84_00710</name>
</gene>
<sequence>MYLTGKDVRQKETFNLNWFFYLGEEEKTPGDKDTAGYRPVKLPHDWSLEYPFDEAARSCGSGGYVRTGTGWYKKIFRVNPDAVKDGRAVLHFEGAYMLAQVWLNGQSLGRHVYGYTPFEWDITDLLKTDGSENVVDVKVDNSAQPNSRWYSGSGITRNVWICGMKDIHVAPYGVWIRQPEVSGKQAQIHMETRVCVNHRNRASCEGTASEENGEITVETGIYAPDGSLCMQERTAQSQQIAAGVREELLFCQDFLLKSPVLWDTENPALYKAVTKIYKGGLLLDEVCTVTGFRNVRFDSSQGFLLNGVRVKLNGVCVHHDGGCAGAAVHPQIWERRLEKLKAMGVNAVRMSHNPPDPALLDLCDRMGLMVMDEAFDEWRIMKGKELGSNTHESRGYSEWFDSCHEEDMRLMLLRDRNHPSIIIWSIGNEVPDQTVPEGYLTARHLKSICRELDPERLVTQANDQICAEPRAAAEEFLNELDVVGYNYVDRWRTRAETLYDDDKRAHADWCVIGTENGSLGGVRGEYLLDMKEKAGWWKMPYYSAPVKIGKLLHFTMTHDYVAGDFMWTGVDYLGEAHWPARSSSAGVLDTCGFEKDSYYFYQSIWKRPEPMAHLLPHWNPEVEEGTIIPVLGYTSCESAELFLNGKSYGRKAYAYPSYGMTERYGHFDKTPVPVNTDDLFLSWDVPYIPGYIELVGYMDGREAVRHTVRTAGEPAAVKLNCYRSEMKGDGLDIAQIEAEILDEHGNLCVQADTKLTFTVQGPGYAAAVDNGNPEGMESLRGSCIYAFHGRAYVIIQSDETKNGDTCTVCVEAEGLPGAAVTVSIIP</sequence>
<evidence type="ECO:0000313" key="10">
    <source>
        <dbReference type="Proteomes" id="UP000095003"/>
    </source>
</evidence>
<dbReference type="InterPro" id="IPR032311">
    <property type="entry name" value="DUF4982"/>
</dbReference>
<dbReference type="InterPro" id="IPR008979">
    <property type="entry name" value="Galactose-bd-like_sf"/>
</dbReference>
<feature type="domain" description="Glycoside hydrolase family 2 immunoglobulin-like beta-sandwich" evidence="4">
    <location>
        <begin position="207"/>
        <end position="293"/>
    </location>
</feature>
<evidence type="ECO:0000256" key="2">
    <source>
        <dbReference type="ARBA" id="ARBA00022801"/>
    </source>
</evidence>
<feature type="domain" description="Glycoside hydrolase family 2" evidence="8">
    <location>
        <begin position="718"/>
        <end position="821"/>
    </location>
</feature>
<keyword evidence="3 9" id="KW-0326">Glycosidase</keyword>
<dbReference type="PANTHER" id="PTHR42732:SF1">
    <property type="entry name" value="BETA-MANNOSIDASE"/>
    <property type="match status" value="1"/>
</dbReference>
<dbReference type="Gene3D" id="2.60.40.10">
    <property type="entry name" value="Immunoglobulins"/>
    <property type="match status" value="3"/>
</dbReference>